<gene>
    <name evidence="1" type="ORF">PIB30_021240</name>
</gene>
<proteinExistence type="predicted"/>
<sequence>MGLSPLLPLLARVRSLRHGFTTVITGIRALGPGDNRAKEKAFNDSPILSSVTIRKRRQLFLVRIVELKVGCRSMRQYENTKK</sequence>
<accession>A0ABU6W8X7</accession>
<dbReference type="Proteomes" id="UP001341840">
    <property type="component" value="Unassembled WGS sequence"/>
</dbReference>
<evidence type="ECO:0008006" key="3">
    <source>
        <dbReference type="Google" id="ProtNLM"/>
    </source>
</evidence>
<dbReference type="EMBL" id="JASCZI010181312">
    <property type="protein sequence ID" value="MED6181647.1"/>
    <property type="molecule type" value="Genomic_DNA"/>
</dbReference>
<name>A0ABU6W8X7_9FABA</name>
<comment type="caution">
    <text evidence="1">The sequence shown here is derived from an EMBL/GenBank/DDBJ whole genome shotgun (WGS) entry which is preliminary data.</text>
</comment>
<protein>
    <recommendedName>
        <fullName evidence="3">Secreted protein</fullName>
    </recommendedName>
</protein>
<reference evidence="1 2" key="1">
    <citation type="journal article" date="2023" name="Plants (Basel)">
        <title>Bridging the Gap: Combining Genomics and Transcriptomics Approaches to Understand Stylosanthes scabra, an Orphan Legume from the Brazilian Caatinga.</title>
        <authorList>
            <person name="Ferreira-Neto J.R.C."/>
            <person name="da Silva M.D."/>
            <person name="Binneck E."/>
            <person name="de Melo N.F."/>
            <person name="da Silva R.H."/>
            <person name="de Melo A.L.T.M."/>
            <person name="Pandolfi V."/>
            <person name="Bustamante F.O."/>
            <person name="Brasileiro-Vidal A.C."/>
            <person name="Benko-Iseppon A.M."/>
        </authorList>
    </citation>
    <scope>NUCLEOTIDE SEQUENCE [LARGE SCALE GENOMIC DNA]</scope>
    <source>
        <tissue evidence="1">Leaves</tissue>
    </source>
</reference>
<organism evidence="1 2">
    <name type="scientific">Stylosanthes scabra</name>
    <dbReference type="NCBI Taxonomy" id="79078"/>
    <lineage>
        <taxon>Eukaryota</taxon>
        <taxon>Viridiplantae</taxon>
        <taxon>Streptophyta</taxon>
        <taxon>Embryophyta</taxon>
        <taxon>Tracheophyta</taxon>
        <taxon>Spermatophyta</taxon>
        <taxon>Magnoliopsida</taxon>
        <taxon>eudicotyledons</taxon>
        <taxon>Gunneridae</taxon>
        <taxon>Pentapetalae</taxon>
        <taxon>rosids</taxon>
        <taxon>fabids</taxon>
        <taxon>Fabales</taxon>
        <taxon>Fabaceae</taxon>
        <taxon>Papilionoideae</taxon>
        <taxon>50 kb inversion clade</taxon>
        <taxon>dalbergioids sensu lato</taxon>
        <taxon>Dalbergieae</taxon>
        <taxon>Pterocarpus clade</taxon>
        <taxon>Stylosanthes</taxon>
    </lineage>
</organism>
<evidence type="ECO:0000313" key="1">
    <source>
        <dbReference type="EMBL" id="MED6181647.1"/>
    </source>
</evidence>
<evidence type="ECO:0000313" key="2">
    <source>
        <dbReference type="Proteomes" id="UP001341840"/>
    </source>
</evidence>
<keyword evidence="2" id="KW-1185">Reference proteome</keyword>